<proteinExistence type="predicted"/>
<gene>
    <name evidence="3" type="ORF">J5V48_04095</name>
</gene>
<dbReference type="EMBL" id="JAGFNY010000009">
    <property type="protein sequence ID" value="MBW7570072.1"/>
    <property type="molecule type" value="Genomic_DNA"/>
</dbReference>
<dbReference type="PANTHER" id="PTHR37957">
    <property type="entry name" value="BLR7070 PROTEIN"/>
    <property type="match status" value="1"/>
</dbReference>
<keyword evidence="1" id="KW-0732">Signal</keyword>
<feature type="domain" description="Phytase-like" evidence="2">
    <location>
        <begin position="113"/>
        <end position="387"/>
    </location>
</feature>
<dbReference type="RefSeq" id="WP_219937290.1">
    <property type="nucleotide sequence ID" value="NZ_JAGFNY010000009.1"/>
</dbReference>
<sequence>MKFISKLFITSLPFLALSAQAIEISKINIELDKSQYVKYSGSNKSLKNGFKTGFGSSLTYYKMGDHGELYFYGLTDRGPNGDAPNFKAKDGSESASKFFLAPDFTPQIGLIRVEKNKATIEKVITLKDQNSNKISGLPIPKGKIGTTNEVGLTDSLEILPFDNKGLDPEGITIDKDGNFYICDEYGPFVIKYSKDGKELNRFYPGNGLPEILKYRIENRGCEGISITPSGELAVLEQSVLEIKRDGKKSSPTAKFTRVVLTDPNTGKFRTYAYPIDADEYKKTKDAKLGDILALSDTEFLIIEQGKDKNKKMRNLIYKVDFSNATDITDFYKDGFEPEFYQDSADIVIGEKTLVADLRALGYVHEKAEGLALLDDRQTLVVINDNDFGLDVKIKDKKRKEKITDYTVDSNKQLYFDSLMSDAKIKFSYLSDEESVNELFFIKLDEKL</sequence>
<evidence type="ECO:0000313" key="4">
    <source>
        <dbReference type="Proteomes" id="UP000731465"/>
    </source>
</evidence>
<comment type="caution">
    <text evidence="3">The sequence shown here is derived from an EMBL/GenBank/DDBJ whole genome shotgun (WGS) entry which is preliminary data.</text>
</comment>
<keyword evidence="4" id="KW-1185">Reference proteome</keyword>
<dbReference type="Proteomes" id="UP000731465">
    <property type="component" value="Unassembled WGS sequence"/>
</dbReference>
<accession>A0ABS7DFJ6</accession>
<evidence type="ECO:0000313" key="3">
    <source>
        <dbReference type="EMBL" id="MBW7570072.1"/>
    </source>
</evidence>
<dbReference type="Gene3D" id="2.120.10.30">
    <property type="entry name" value="TolB, C-terminal domain"/>
    <property type="match status" value="1"/>
</dbReference>
<dbReference type="InterPro" id="IPR011042">
    <property type="entry name" value="6-blade_b-propeller_TolB-like"/>
</dbReference>
<dbReference type="InterPro" id="IPR027372">
    <property type="entry name" value="Phytase-like_dom"/>
</dbReference>
<protein>
    <submittedName>
        <fullName evidence="3">Esterase-like activity of phytase family protein</fullName>
    </submittedName>
</protein>
<evidence type="ECO:0000256" key="1">
    <source>
        <dbReference type="SAM" id="SignalP"/>
    </source>
</evidence>
<feature type="chain" id="PRO_5045364853" evidence="1">
    <location>
        <begin position="22"/>
        <end position="447"/>
    </location>
</feature>
<dbReference type="Pfam" id="PF13449">
    <property type="entry name" value="Phytase-like"/>
    <property type="match status" value="1"/>
</dbReference>
<organism evidence="3 4">
    <name type="scientific">Succinivibrio faecicola</name>
    <dbReference type="NCBI Taxonomy" id="2820300"/>
    <lineage>
        <taxon>Bacteria</taxon>
        <taxon>Pseudomonadati</taxon>
        <taxon>Pseudomonadota</taxon>
        <taxon>Gammaproteobacteria</taxon>
        <taxon>Aeromonadales</taxon>
        <taxon>Succinivibrionaceae</taxon>
        <taxon>Succinivibrio</taxon>
    </lineage>
</organism>
<feature type="signal peptide" evidence="1">
    <location>
        <begin position="1"/>
        <end position="21"/>
    </location>
</feature>
<evidence type="ECO:0000259" key="2">
    <source>
        <dbReference type="Pfam" id="PF13449"/>
    </source>
</evidence>
<reference evidence="3 4" key="1">
    <citation type="submission" date="2021-03" db="EMBL/GenBank/DDBJ databases">
        <title>Succinivibrio sp. nov. isolated from feces of cow.</title>
        <authorList>
            <person name="Choi J.-Y."/>
        </authorList>
    </citation>
    <scope>NUCLEOTIDE SEQUENCE [LARGE SCALE GENOMIC DNA]</scope>
    <source>
        <strain evidence="3 4">AGMB01872</strain>
    </source>
</reference>
<name>A0ABS7DFJ6_9GAMM</name>
<dbReference type="PANTHER" id="PTHR37957:SF1">
    <property type="entry name" value="PHYTASE-LIKE DOMAIN-CONTAINING PROTEIN"/>
    <property type="match status" value="1"/>
</dbReference>
<dbReference type="SUPFAM" id="SSF101898">
    <property type="entry name" value="NHL repeat"/>
    <property type="match status" value="1"/>
</dbReference>